<accession>A0A6G1QS61</accession>
<reference evidence="2" key="2">
    <citation type="submission" date="2019-02" db="EMBL/GenBank/DDBJ databases">
        <title>Opniocepnalus argus Var Kimnra genome.</title>
        <authorList>
            <person name="Zhou C."/>
            <person name="Xiao S."/>
        </authorList>
    </citation>
    <scope>NUCLEOTIDE SEQUENCE [LARGE SCALE GENOMIC DNA]</scope>
</reference>
<protein>
    <submittedName>
        <fullName evidence="1">Uncharacterized protein</fullName>
    </submittedName>
</protein>
<dbReference type="AlphaFoldDB" id="A0A6G1QS61"/>
<name>A0A6G1QS61_CHAAH</name>
<gene>
    <name evidence="1" type="ORF">EXN66_Car020824</name>
</gene>
<evidence type="ECO:0000313" key="1">
    <source>
        <dbReference type="EMBL" id="KAF3705133.1"/>
    </source>
</evidence>
<proteinExistence type="predicted"/>
<dbReference type="EMBL" id="CM015732">
    <property type="protein sequence ID" value="KAF3705133.1"/>
    <property type="molecule type" value="Genomic_DNA"/>
</dbReference>
<organism evidence="1 2">
    <name type="scientific">Channa argus</name>
    <name type="common">Northern snakehead</name>
    <name type="synonym">Ophicephalus argus</name>
    <dbReference type="NCBI Taxonomy" id="215402"/>
    <lineage>
        <taxon>Eukaryota</taxon>
        <taxon>Metazoa</taxon>
        <taxon>Chordata</taxon>
        <taxon>Craniata</taxon>
        <taxon>Vertebrata</taxon>
        <taxon>Euteleostomi</taxon>
        <taxon>Actinopterygii</taxon>
        <taxon>Neopterygii</taxon>
        <taxon>Teleostei</taxon>
        <taxon>Neoteleostei</taxon>
        <taxon>Acanthomorphata</taxon>
        <taxon>Anabantaria</taxon>
        <taxon>Anabantiformes</taxon>
        <taxon>Channoidei</taxon>
        <taxon>Channidae</taxon>
        <taxon>Channa</taxon>
    </lineage>
</organism>
<keyword evidence="2" id="KW-1185">Reference proteome</keyword>
<sequence length="66" mass="7481">MHILLTLKRNNNQCHMVAVAPNKSKDGSKLTQATQYSQFTLIVVVHFSDPVKCHLFQHVTLISFSN</sequence>
<evidence type="ECO:0000313" key="2">
    <source>
        <dbReference type="Proteomes" id="UP000503349"/>
    </source>
</evidence>
<dbReference type="Proteomes" id="UP000503349">
    <property type="component" value="Chromosome 21"/>
</dbReference>
<reference evidence="1 2" key="1">
    <citation type="submission" date="2019-02" db="EMBL/GenBank/DDBJ databases">
        <title>Opniocepnalus argus genome.</title>
        <authorList>
            <person name="Zhou C."/>
            <person name="Xiao S."/>
        </authorList>
    </citation>
    <scope>NUCLEOTIDE SEQUENCE [LARGE SCALE GENOMIC DNA]</scope>
    <source>
        <strain evidence="1">OARG1902GOOAL</strain>
        <tissue evidence="1">Muscle</tissue>
    </source>
</reference>